<feature type="non-terminal residue" evidence="1">
    <location>
        <position position="44"/>
    </location>
</feature>
<dbReference type="EMBL" id="KK120005">
    <property type="protein sequence ID" value="KFM77331.1"/>
    <property type="molecule type" value="Genomic_DNA"/>
</dbReference>
<protein>
    <submittedName>
        <fullName evidence="1">Alpha-scruin</fullName>
    </submittedName>
</protein>
<evidence type="ECO:0000313" key="1">
    <source>
        <dbReference type="EMBL" id="KFM77331.1"/>
    </source>
</evidence>
<organism evidence="1 2">
    <name type="scientific">Stegodyphus mimosarum</name>
    <name type="common">African social velvet spider</name>
    <dbReference type="NCBI Taxonomy" id="407821"/>
    <lineage>
        <taxon>Eukaryota</taxon>
        <taxon>Metazoa</taxon>
        <taxon>Ecdysozoa</taxon>
        <taxon>Arthropoda</taxon>
        <taxon>Chelicerata</taxon>
        <taxon>Arachnida</taxon>
        <taxon>Araneae</taxon>
        <taxon>Araneomorphae</taxon>
        <taxon>Entelegynae</taxon>
        <taxon>Eresoidea</taxon>
        <taxon>Eresidae</taxon>
        <taxon>Stegodyphus</taxon>
    </lineage>
</organism>
<dbReference type="Gene3D" id="2.120.10.80">
    <property type="entry name" value="Kelch-type beta propeller"/>
    <property type="match status" value="1"/>
</dbReference>
<keyword evidence="2" id="KW-1185">Reference proteome</keyword>
<proteinExistence type="predicted"/>
<sequence>MVSTNTTYCLNIHSSEWTQKADMNCYRAHHCLIVAHGKLFAVGG</sequence>
<dbReference type="AlphaFoldDB" id="A0A087UIZ2"/>
<dbReference type="InterPro" id="IPR015915">
    <property type="entry name" value="Kelch-typ_b-propeller"/>
</dbReference>
<dbReference type="SUPFAM" id="SSF117281">
    <property type="entry name" value="Kelch motif"/>
    <property type="match status" value="1"/>
</dbReference>
<evidence type="ECO:0000313" key="2">
    <source>
        <dbReference type="Proteomes" id="UP000054359"/>
    </source>
</evidence>
<accession>A0A087UIZ2</accession>
<gene>
    <name evidence="1" type="ORF">X975_24828</name>
</gene>
<name>A0A087UIZ2_STEMI</name>
<dbReference type="Proteomes" id="UP000054359">
    <property type="component" value="Unassembled WGS sequence"/>
</dbReference>
<reference evidence="1 2" key="1">
    <citation type="submission" date="2013-11" db="EMBL/GenBank/DDBJ databases">
        <title>Genome sequencing of Stegodyphus mimosarum.</title>
        <authorList>
            <person name="Bechsgaard J."/>
        </authorList>
    </citation>
    <scope>NUCLEOTIDE SEQUENCE [LARGE SCALE GENOMIC DNA]</scope>
</reference>
<dbReference type="OrthoDB" id="6428058at2759"/>